<name>A0A2P5D1V1_PARAD</name>
<accession>A0A2P5D1V1</accession>
<dbReference type="AlphaFoldDB" id="A0A2P5D1V1"/>
<dbReference type="EMBL" id="JXTB01000073">
    <property type="protein sequence ID" value="PON67215.1"/>
    <property type="molecule type" value="Genomic_DNA"/>
</dbReference>
<sequence>MLKILWQELDLFYEADWGELEDHVKFKTHLDKERLYEFLVGLNRDLDEVRGRILGRKPLPSIGEAFAEVRREENRRRVMLGDQNSVNYQVAAAGDRPTETTALAVNKTGGFSGNRNLNKQGERPWCTHCNKQGHTRENCFHIHGFPPN</sequence>
<dbReference type="OrthoDB" id="1190472at2759"/>
<comment type="caution">
    <text evidence="1">The sequence shown here is derived from an EMBL/GenBank/DDBJ whole genome shotgun (WGS) entry which is preliminary data.</text>
</comment>
<keyword evidence="2" id="KW-1185">Reference proteome</keyword>
<dbReference type="PANTHER" id="PTHR34222:SF40">
    <property type="match status" value="1"/>
</dbReference>
<evidence type="ECO:0000313" key="2">
    <source>
        <dbReference type="Proteomes" id="UP000237105"/>
    </source>
</evidence>
<proteinExistence type="predicted"/>
<protein>
    <recommendedName>
        <fullName evidence="3">Zinc finger, CCHC-type</fullName>
    </recommendedName>
</protein>
<evidence type="ECO:0000313" key="1">
    <source>
        <dbReference type="EMBL" id="PON67215.1"/>
    </source>
</evidence>
<dbReference type="PANTHER" id="PTHR34222">
    <property type="entry name" value="GAG_PRE-INTEGRS DOMAIN-CONTAINING PROTEIN"/>
    <property type="match status" value="1"/>
</dbReference>
<organism evidence="1 2">
    <name type="scientific">Parasponia andersonii</name>
    <name type="common">Sponia andersonii</name>
    <dbReference type="NCBI Taxonomy" id="3476"/>
    <lineage>
        <taxon>Eukaryota</taxon>
        <taxon>Viridiplantae</taxon>
        <taxon>Streptophyta</taxon>
        <taxon>Embryophyta</taxon>
        <taxon>Tracheophyta</taxon>
        <taxon>Spermatophyta</taxon>
        <taxon>Magnoliopsida</taxon>
        <taxon>eudicotyledons</taxon>
        <taxon>Gunneridae</taxon>
        <taxon>Pentapetalae</taxon>
        <taxon>rosids</taxon>
        <taxon>fabids</taxon>
        <taxon>Rosales</taxon>
        <taxon>Cannabaceae</taxon>
        <taxon>Parasponia</taxon>
    </lineage>
</organism>
<evidence type="ECO:0008006" key="3">
    <source>
        <dbReference type="Google" id="ProtNLM"/>
    </source>
</evidence>
<gene>
    <name evidence="1" type="ORF">PanWU01x14_103900</name>
</gene>
<dbReference type="Proteomes" id="UP000237105">
    <property type="component" value="Unassembled WGS sequence"/>
</dbReference>
<reference evidence="2" key="1">
    <citation type="submission" date="2016-06" db="EMBL/GenBank/DDBJ databases">
        <title>Parallel loss of symbiosis genes in relatives of nitrogen-fixing non-legume Parasponia.</title>
        <authorList>
            <person name="Van Velzen R."/>
            <person name="Holmer R."/>
            <person name="Bu F."/>
            <person name="Rutten L."/>
            <person name="Van Zeijl A."/>
            <person name="Liu W."/>
            <person name="Santuari L."/>
            <person name="Cao Q."/>
            <person name="Sharma T."/>
            <person name="Shen D."/>
            <person name="Roswanjaya Y."/>
            <person name="Wardhani T."/>
            <person name="Kalhor M.S."/>
            <person name="Jansen J."/>
            <person name="Van den Hoogen J."/>
            <person name="Gungor B."/>
            <person name="Hartog M."/>
            <person name="Hontelez J."/>
            <person name="Verver J."/>
            <person name="Yang W.-C."/>
            <person name="Schijlen E."/>
            <person name="Repin R."/>
            <person name="Schilthuizen M."/>
            <person name="Schranz E."/>
            <person name="Heidstra R."/>
            <person name="Miyata K."/>
            <person name="Fedorova E."/>
            <person name="Kohlen W."/>
            <person name="Bisseling T."/>
            <person name="Smit S."/>
            <person name="Geurts R."/>
        </authorList>
    </citation>
    <scope>NUCLEOTIDE SEQUENCE [LARGE SCALE GENOMIC DNA]</scope>
    <source>
        <strain evidence="2">cv. WU1-14</strain>
    </source>
</reference>